<proteinExistence type="inferred from homology"/>
<dbReference type="AlphaFoldDB" id="A0A7S1SXE9"/>
<sequence>MPFHHSPTETEVPPDAANLDAFQFRLCAVKQLPADAVVLSVATAEPSSSLAAQREAAVCWHVKPNVLAFSVCYQPVGNTRQAAAHGAVDSEPGANDPSVVLQHLAAAFLGNEARGEVIATTPRHAIPPAEATTEDAGGFHITSTAASFNSRCELVRHEANVASKLHHLLKAISTAVMSESSRQTSSATFVSRMVAVAASQCDQIDDFSKGMLAFLQCLQAKKQGLAPVLDQLERIEKQVAQLETVTLRLDSTALELERVCCDIPN</sequence>
<evidence type="ECO:0000256" key="1">
    <source>
        <dbReference type="ARBA" id="ARBA00008468"/>
    </source>
</evidence>
<dbReference type="Pfam" id="PF10046">
    <property type="entry name" value="BLOC1_2"/>
    <property type="match status" value="1"/>
</dbReference>
<dbReference type="EMBL" id="HBGG01027564">
    <property type="protein sequence ID" value="CAD9211963.1"/>
    <property type="molecule type" value="Transcribed_RNA"/>
</dbReference>
<evidence type="ECO:0000313" key="2">
    <source>
        <dbReference type="EMBL" id="CAD9211963.1"/>
    </source>
</evidence>
<accession>A0A7S1SXE9</accession>
<gene>
    <name evidence="2" type="ORF">TCHU04912_LOCUS14202</name>
</gene>
<dbReference type="InterPro" id="IPR019269">
    <property type="entry name" value="BLOC1_su2"/>
</dbReference>
<name>A0A7S1SXE9_9CHLO</name>
<organism evidence="2">
    <name type="scientific">Tetraselmis chuii</name>
    <dbReference type="NCBI Taxonomy" id="63592"/>
    <lineage>
        <taxon>Eukaryota</taxon>
        <taxon>Viridiplantae</taxon>
        <taxon>Chlorophyta</taxon>
        <taxon>core chlorophytes</taxon>
        <taxon>Chlorodendrophyceae</taxon>
        <taxon>Chlorodendrales</taxon>
        <taxon>Chlorodendraceae</taxon>
        <taxon>Tetraselmis</taxon>
    </lineage>
</organism>
<protein>
    <submittedName>
        <fullName evidence="2">Uncharacterized protein</fullName>
    </submittedName>
</protein>
<comment type="similarity">
    <text evidence="1">Belongs to the BLOC1S2 family.</text>
</comment>
<reference evidence="2" key="1">
    <citation type="submission" date="2021-01" db="EMBL/GenBank/DDBJ databases">
        <authorList>
            <person name="Corre E."/>
            <person name="Pelletier E."/>
            <person name="Niang G."/>
            <person name="Scheremetjew M."/>
            <person name="Finn R."/>
            <person name="Kale V."/>
            <person name="Holt S."/>
            <person name="Cochrane G."/>
            <person name="Meng A."/>
            <person name="Brown T."/>
            <person name="Cohen L."/>
        </authorList>
    </citation>
    <scope>NUCLEOTIDE SEQUENCE</scope>
    <source>
        <strain evidence="2">PLY429</strain>
    </source>
</reference>